<sequence length="482" mass="53752">MLDIKGGLTSNTEKTIERLFAAGKKPEDIQNIRKEFNNRDRSIRESQVGKTQKDKDVGTGEKRRTVVAVRIAINFAKKICRVATAFEVGKPVTLIPSETNKLSQLIKLLWKTNRIDSILVRFVFQKKSETQAALQFYIADVKPDGLFMKIISFVGAKLGISSQNKETKIALLENKNGVMAPYFDETGDMKAFSWKYASKSDDDKDLENVMVWDDLTVYKLDNSTGKLTMSEGYPKLHGFDRIPIVYDDQDEPEWFDALDPVDRYETIISKLGGSNDRTAYPLMKLYGELGSFPEADDNGKILQFPIKVDEDSGKEIHGDAEFMTNPNGPDSIKLELETLEKAIYGITSTPDLSFDNVKGLGAVSGIALKLMFLDAMIKASMNEGDNRTVVERIINIMMSGITKTTNTSLVVESKNLYYDIVFNSILPDDLKELVETMSSAKEAGLVATKTAVERLGLNEDTEEEMKLIAAETVIKNPDPITA</sequence>
<dbReference type="InterPro" id="IPR021145">
    <property type="entry name" value="Portal_protein_SPP1_Gp6-like"/>
</dbReference>
<proteinExistence type="predicted"/>
<keyword evidence="3" id="KW-1185">Reference proteome</keyword>
<evidence type="ECO:0000313" key="2">
    <source>
        <dbReference type="EMBL" id="MCC9066291.1"/>
    </source>
</evidence>
<organism evidence="2 3">
    <name type="scientific">Flavobacterium piscisymbiosum</name>
    <dbReference type="NCBI Taxonomy" id="2893753"/>
    <lineage>
        <taxon>Bacteria</taxon>
        <taxon>Pseudomonadati</taxon>
        <taxon>Bacteroidota</taxon>
        <taxon>Flavobacteriia</taxon>
        <taxon>Flavobacteriales</taxon>
        <taxon>Flavobacteriaceae</taxon>
        <taxon>Flavobacterium</taxon>
    </lineage>
</organism>
<accession>A0ABS8MLB6</accession>
<dbReference type="Pfam" id="PF05133">
    <property type="entry name" value="SPP1_portal"/>
    <property type="match status" value="1"/>
</dbReference>
<evidence type="ECO:0000256" key="1">
    <source>
        <dbReference type="SAM" id="MobiDB-lite"/>
    </source>
</evidence>
<dbReference type="EMBL" id="JAJJMM010000001">
    <property type="protein sequence ID" value="MCC9066291.1"/>
    <property type="molecule type" value="Genomic_DNA"/>
</dbReference>
<gene>
    <name evidence="2" type="ORF">LNP81_25155</name>
</gene>
<comment type="caution">
    <text evidence="2">The sequence shown here is derived from an EMBL/GenBank/DDBJ whole genome shotgun (WGS) entry which is preliminary data.</text>
</comment>
<protein>
    <submittedName>
        <fullName evidence="2">Phage portal protein</fullName>
    </submittedName>
</protein>
<name>A0ABS8MLB6_9FLAO</name>
<dbReference type="RefSeq" id="WP_230040144.1">
    <property type="nucleotide sequence ID" value="NZ_JAJJMM010000001.1"/>
</dbReference>
<dbReference type="Proteomes" id="UP001430679">
    <property type="component" value="Unassembled WGS sequence"/>
</dbReference>
<evidence type="ECO:0000313" key="3">
    <source>
        <dbReference type="Proteomes" id="UP001430679"/>
    </source>
</evidence>
<reference evidence="2" key="1">
    <citation type="submission" date="2021-11" db="EMBL/GenBank/DDBJ databases">
        <title>Description of novel Flavobacterium species.</title>
        <authorList>
            <person name="Saticioglu I.B."/>
            <person name="Ay H."/>
            <person name="Altun S."/>
            <person name="Duman M."/>
        </authorList>
    </citation>
    <scope>NUCLEOTIDE SEQUENCE</scope>
    <source>
        <strain evidence="2">F-30</strain>
    </source>
</reference>
<feature type="region of interest" description="Disordered" evidence="1">
    <location>
        <begin position="40"/>
        <end position="59"/>
    </location>
</feature>